<dbReference type="EMBL" id="JADGMS010000006">
    <property type="protein sequence ID" value="KAF9679426.1"/>
    <property type="molecule type" value="Genomic_DNA"/>
</dbReference>
<accession>A0A835K4X2</accession>
<reference evidence="1 2" key="1">
    <citation type="submission" date="2020-10" db="EMBL/GenBank/DDBJ databases">
        <title>Plant Genome Project.</title>
        <authorList>
            <person name="Zhang R.-G."/>
        </authorList>
    </citation>
    <scope>NUCLEOTIDE SEQUENCE [LARGE SCALE GENOMIC DNA]</scope>
    <source>
        <strain evidence="1">FAFU-HL-1</strain>
        <tissue evidence="1">Leaf</tissue>
    </source>
</reference>
<dbReference type="AlphaFoldDB" id="A0A835K4X2"/>
<name>A0A835K4X2_9ROSI</name>
<proteinExistence type="predicted"/>
<organism evidence="1 2">
    <name type="scientific">Salix dunnii</name>
    <dbReference type="NCBI Taxonomy" id="1413687"/>
    <lineage>
        <taxon>Eukaryota</taxon>
        <taxon>Viridiplantae</taxon>
        <taxon>Streptophyta</taxon>
        <taxon>Embryophyta</taxon>
        <taxon>Tracheophyta</taxon>
        <taxon>Spermatophyta</taxon>
        <taxon>Magnoliopsida</taxon>
        <taxon>eudicotyledons</taxon>
        <taxon>Gunneridae</taxon>
        <taxon>Pentapetalae</taxon>
        <taxon>rosids</taxon>
        <taxon>fabids</taxon>
        <taxon>Malpighiales</taxon>
        <taxon>Salicaceae</taxon>
        <taxon>Saliceae</taxon>
        <taxon>Salix</taxon>
    </lineage>
</organism>
<sequence length="107" mass="11867">MSEHVLSSSNFSVYKFIGLVAHGVIAIECHHLHVMYLVEGHRVFRGKMVAIPVEKGVTLCVDVNISVKIIPRHAHPCKGTGKLRIPMITVIVQHQPLDSNPLVKMDP</sequence>
<evidence type="ECO:0000313" key="2">
    <source>
        <dbReference type="Proteomes" id="UP000657918"/>
    </source>
</evidence>
<evidence type="ECO:0000313" key="1">
    <source>
        <dbReference type="EMBL" id="KAF9679426.1"/>
    </source>
</evidence>
<comment type="caution">
    <text evidence="1">The sequence shown here is derived from an EMBL/GenBank/DDBJ whole genome shotgun (WGS) entry which is preliminary data.</text>
</comment>
<dbReference type="Proteomes" id="UP000657918">
    <property type="component" value="Unassembled WGS sequence"/>
</dbReference>
<protein>
    <submittedName>
        <fullName evidence="1">Uncharacterized protein</fullName>
    </submittedName>
</protein>
<gene>
    <name evidence="1" type="ORF">SADUNF_Sadunf06G0013900</name>
</gene>
<keyword evidence="2" id="KW-1185">Reference proteome</keyword>
<dbReference type="OrthoDB" id="848672at2759"/>